<dbReference type="PANTHER" id="PTHR12109:SF5">
    <property type="entry name" value="RING-TYPE DOMAIN-CONTAINING PROTEIN"/>
    <property type="match status" value="1"/>
</dbReference>
<dbReference type="InterPro" id="IPR007742">
    <property type="entry name" value="NosD_dom"/>
</dbReference>
<keyword evidence="1" id="KW-0862">Zinc</keyword>
<gene>
    <name evidence="3" type="ORF">M9Y10_029761</name>
</gene>
<reference evidence="3 4" key="1">
    <citation type="submission" date="2024-04" db="EMBL/GenBank/DDBJ databases">
        <title>Tritrichomonas musculus Genome.</title>
        <authorList>
            <person name="Alves-Ferreira E."/>
            <person name="Grigg M."/>
            <person name="Lorenzi H."/>
            <person name="Galac M."/>
        </authorList>
    </citation>
    <scope>NUCLEOTIDE SEQUENCE [LARGE SCALE GENOMIC DNA]</scope>
    <source>
        <strain evidence="3 4">EAF2021</strain>
    </source>
</reference>
<dbReference type="SMART" id="SM00710">
    <property type="entry name" value="PbH1"/>
    <property type="match status" value="5"/>
</dbReference>
<keyword evidence="1" id="KW-0863">Zinc-finger</keyword>
<dbReference type="Gene3D" id="2.160.20.10">
    <property type="entry name" value="Single-stranded right-handed beta-helix, Pectin lyase-like"/>
    <property type="match status" value="2"/>
</dbReference>
<dbReference type="Proteomes" id="UP001470230">
    <property type="component" value="Unassembled WGS sequence"/>
</dbReference>
<dbReference type="InterPro" id="IPR001841">
    <property type="entry name" value="Znf_RING"/>
</dbReference>
<dbReference type="InterPro" id="IPR011050">
    <property type="entry name" value="Pectin_lyase_fold/virulence"/>
</dbReference>
<feature type="domain" description="RING-type" evidence="2">
    <location>
        <begin position="517"/>
        <end position="556"/>
    </location>
</feature>
<evidence type="ECO:0000313" key="4">
    <source>
        <dbReference type="Proteomes" id="UP001470230"/>
    </source>
</evidence>
<feature type="domain" description="RING-type" evidence="2">
    <location>
        <begin position="458"/>
        <end position="500"/>
    </location>
</feature>
<dbReference type="PROSITE" id="PS50089">
    <property type="entry name" value="ZF_RING_2"/>
    <property type="match status" value="2"/>
</dbReference>
<dbReference type="SUPFAM" id="SSF51126">
    <property type="entry name" value="Pectin lyase-like"/>
    <property type="match status" value="3"/>
</dbReference>
<dbReference type="InterPro" id="IPR039448">
    <property type="entry name" value="Beta_helix"/>
</dbReference>
<dbReference type="EMBL" id="JAPFFF010000004">
    <property type="protein sequence ID" value="KAK8892528.1"/>
    <property type="molecule type" value="Genomic_DNA"/>
</dbReference>
<dbReference type="SUPFAM" id="SSF57850">
    <property type="entry name" value="RING/U-box"/>
    <property type="match status" value="2"/>
</dbReference>
<evidence type="ECO:0000256" key="1">
    <source>
        <dbReference type="PROSITE-ProRule" id="PRU00175"/>
    </source>
</evidence>
<organism evidence="3 4">
    <name type="scientific">Tritrichomonas musculus</name>
    <dbReference type="NCBI Taxonomy" id="1915356"/>
    <lineage>
        <taxon>Eukaryota</taxon>
        <taxon>Metamonada</taxon>
        <taxon>Parabasalia</taxon>
        <taxon>Tritrichomonadida</taxon>
        <taxon>Tritrichomonadidae</taxon>
        <taxon>Tritrichomonas</taxon>
    </lineage>
</organism>
<dbReference type="Pfam" id="PF13920">
    <property type="entry name" value="zf-C3HC4_3"/>
    <property type="match status" value="2"/>
</dbReference>
<dbReference type="InterPro" id="IPR012334">
    <property type="entry name" value="Pectin_lyas_fold"/>
</dbReference>
<protein>
    <recommendedName>
        <fullName evidence="2">RING-type domain-containing protein</fullName>
    </recommendedName>
</protein>
<sequence length="568" mass="63625">MTTDFFSLLNESNSFKNEETGEITLIVPKLESDKPLTINSNSKISSNCKTVINSPNLCVTSGSIIFKDITFETPLTIKKCPEFSMMNCDITNIKSDYSLSFEFCKNVELNQINITNNEIDIAVFFQYSHAIANNLFIDGATKVIIALIKESSLNLCDSKLCNSMSKGINVLESEFEIHNCTISNTIYPAIYVWNSKGKIMNNHISNIKMNGITINNADSIEIYKNNITDVNGSAISIINESKCEVHSNTITKIGNNGIFVNNRSKINAHHNELSSFKYPAIAILTKSKAIISENKISDINSCGIRVINAKKVKIDKNEVKKIDECAISLLNTKNCIIKSNLISDCHIAAVEVYNQSKASIFDNDLSRLGEYAFKAYALGQITAKNNTITDVGKSMVNLIYKGGGEFINNKLEKCPQQKEGDTSSQYYFNGNGNFTGVTNDESKKTDDIQLEEKFIDNCNLCIKCKQRERKCFLLNCGHKIYCQECAEVALRELQKCPLCRLPIVDINKGFVTKNETCDICCDKKADCIVMPCCHIGYCHKCLNKWLQDNQRCPYCQAEPVSYSRIQDI</sequence>
<dbReference type="SMART" id="SM00184">
    <property type="entry name" value="RING"/>
    <property type="match status" value="2"/>
</dbReference>
<accession>A0ABR2KNG7</accession>
<dbReference type="PANTHER" id="PTHR12109">
    <property type="entry name" value="RING FINGER PROTEIN 141-RELATED"/>
    <property type="match status" value="1"/>
</dbReference>
<dbReference type="InterPro" id="IPR006626">
    <property type="entry name" value="PbH1"/>
</dbReference>
<evidence type="ECO:0000259" key="2">
    <source>
        <dbReference type="PROSITE" id="PS50089"/>
    </source>
</evidence>
<proteinExistence type="predicted"/>
<dbReference type="Gene3D" id="3.30.40.10">
    <property type="entry name" value="Zinc/RING finger domain, C3HC4 (zinc finger)"/>
    <property type="match status" value="2"/>
</dbReference>
<dbReference type="InterPro" id="IPR047126">
    <property type="entry name" value="RNF141-like"/>
</dbReference>
<name>A0ABR2KNG7_9EUKA</name>
<dbReference type="Pfam" id="PF05048">
    <property type="entry name" value="NosD"/>
    <property type="match status" value="1"/>
</dbReference>
<evidence type="ECO:0000313" key="3">
    <source>
        <dbReference type="EMBL" id="KAK8892528.1"/>
    </source>
</evidence>
<keyword evidence="4" id="KW-1185">Reference proteome</keyword>
<keyword evidence="1" id="KW-0479">Metal-binding</keyword>
<comment type="caution">
    <text evidence="3">The sequence shown here is derived from an EMBL/GenBank/DDBJ whole genome shotgun (WGS) entry which is preliminary data.</text>
</comment>
<dbReference type="Pfam" id="PF13229">
    <property type="entry name" value="Beta_helix"/>
    <property type="match status" value="1"/>
</dbReference>
<dbReference type="InterPro" id="IPR013083">
    <property type="entry name" value="Znf_RING/FYVE/PHD"/>
</dbReference>